<accession>A0ACC2GKU2</accession>
<keyword evidence="2" id="KW-1185">Reference proteome</keyword>
<name>A0ACC2GKU2_DALPE</name>
<dbReference type="Proteomes" id="UP001157502">
    <property type="component" value="Chromosome 12"/>
</dbReference>
<reference evidence="1" key="1">
    <citation type="submission" date="2021-05" db="EMBL/GenBank/DDBJ databases">
        <authorList>
            <person name="Pan Q."/>
            <person name="Jouanno E."/>
            <person name="Zahm M."/>
            <person name="Klopp C."/>
            <person name="Cabau C."/>
            <person name="Louis A."/>
            <person name="Berthelot C."/>
            <person name="Parey E."/>
            <person name="Roest Crollius H."/>
            <person name="Montfort J."/>
            <person name="Robinson-Rechavi M."/>
            <person name="Bouchez O."/>
            <person name="Lampietro C."/>
            <person name="Lopez Roques C."/>
            <person name="Donnadieu C."/>
            <person name="Postlethwait J."/>
            <person name="Bobe J."/>
            <person name="Dillon D."/>
            <person name="Chandos A."/>
            <person name="von Hippel F."/>
            <person name="Guiguen Y."/>
        </authorList>
    </citation>
    <scope>NUCLEOTIDE SEQUENCE</scope>
    <source>
        <strain evidence="1">YG-Jan2019</strain>
    </source>
</reference>
<evidence type="ECO:0000313" key="1">
    <source>
        <dbReference type="EMBL" id="KAJ8004073.1"/>
    </source>
</evidence>
<organism evidence="1 2">
    <name type="scientific">Dallia pectoralis</name>
    <name type="common">Alaska blackfish</name>
    <dbReference type="NCBI Taxonomy" id="75939"/>
    <lineage>
        <taxon>Eukaryota</taxon>
        <taxon>Metazoa</taxon>
        <taxon>Chordata</taxon>
        <taxon>Craniata</taxon>
        <taxon>Vertebrata</taxon>
        <taxon>Euteleostomi</taxon>
        <taxon>Actinopterygii</taxon>
        <taxon>Neopterygii</taxon>
        <taxon>Teleostei</taxon>
        <taxon>Protacanthopterygii</taxon>
        <taxon>Esociformes</taxon>
        <taxon>Umbridae</taxon>
        <taxon>Dallia</taxon>
    </lineage>
</organism>
<proteinExistence type="predicted"/>
<sequence>MQKPQRNHRVRSQHEPNISECGGIMHGSQTQKSDQQESLAPYMKEQVIVPDPAYGATEPVPPVPPPQEPMEELSFSPPPELLEELPSPKPQSHPLQV</sequence>
<protein>
    <submittedName>
        <fullName evidence="1">Uncharacterized protein</fullName>
    </submittedName>
</protein>
<evidence type="ECO:0000313" key="2">
    <source>
        <dbReference type="Proteomes" id="UP001157502"/>
    </source>
</evidence>
<gene>
    <name evidence="1" type="ORF">DPEC_G00155000</name>
</gene>
<dbReference type="EMBL" id="CM055739">
    <property type="protein sequence ID" value="KAJ8004073.1"/>
    <property type="molecule type" value="Genomic_DNA"/>
</dbReference>
<comment type="caution">
    <text evidence="1">The sequence shown here is derived from an EMBL/GenBank/DDBJ whole genome shotgun (WGS) entry which is preliminary data.</text>
</comment>